<sequence length="88" mass="9434">MDELVRFARVPGSHVSILASPRDKMTKMRSGTPPLSAARNGATRAPSPLLCGCRLLTLYNTHSSSLPDDMHGRTFDSRVIIGHGATSS</sequence>
<organism>
    <name type="scientific">Ixodes scapularis</name>
    <name type="common">Black-legged tick</name>
    <name type="synonym">Deer tick</name>
    <dbReference type="NCBI Taxonomy" id="6945"/>
    <lineage>
        <taxon>Eukaryota</taxon>
        <taxon>Metazoa</taxon>
        <taxon>Ecdysozoa</taxon>
        <taxon>Arthropoda</taxon>
        <taxon>Chelicerata</taxon>
        <taxon>Arachnida</taxon>
        <taxon>Acari</taxon>
        <taxon>Parasitiformes</taxon>
        <taxon>Ixodida</taxon>
        <taxon>Ixodoidea</taxon>
        <taxon>Ixodidae</taxon>
        <taxon>Ixodinae</taxon>
        <taxon>Ixodes</taxon>
    </lineage>
</organism>
<reference evidence="2 4" key="1">
    <citation type="submission" date="2008-03" db="EMBL/GenBank/DDBJ databases">
        <title>Annotation of Ixodes scapularis.</title>
        <authorList>
            <consortium name="Ixodes scapularis Genome Project Consortium"/>
            <person name="Caler E."/>
            <person name="Hannick L.I."/>
            <person name="Bidwell S."/>
            <person name="Joardar V."/>
            <person name="Thiagarajan M."/>
            <person name="Amedeo P."/>
            <person name="Galinsky K.J."/>
            <person name="Schobel S."/>
            <person name="Inman J."/>
            <person name="Hostetler J."/>
            <person name="Miller J."/>
            <person name="Hammond M."/>
            <person name="Megy K."/>
            <person name="Lawson D."/>
            <person name="Kodira C."/>
            <person name="Sutton G."/>
            <person name="Meyer J."/>
            <person name="Hill C.A."/>
            <person name="Birren B."/>
            <person name="Nene V."/>
            <person name="Collins F."/>
            <person name="Alarcon-Chaidez F."/>
            <person name="Wikel S."/>
            <person name="Strausberg R."/>
        </authorList>
    </citation>
    <scope>NUCLEOTIDE SEQUENCE [LARGE SCALE GENOMIC DNA]</scope>
    <source>
        <strain evidence="4">Wikel</strain>
        <strain evidence="2">Wikel colony</strain>
    </source>
</reference>
<evidence type="ECO:0000313" key="4">
    <source>
        <dbReference type="Proteomes" id="UP000001555"/>
    </source>
</evidence>
<dbReference type="Proteomes" id="UP000001555">
    <property type="component" value="Unassembled WGS sequence"/>
</dbReference>
<dbReference type="PaxDb" id="6945-B7PZW7"/>
<feature type="region of interest" description="Disordered" evidence="1">
    <location>
        <begin position="23"/>
        <end position="44"/>
    </location>
</feature>
<accession>B7PZW7</accession>
<dbReference type="InParanoid" id="B7PZW7"/>
<dbReference type="EnsemblMetazoa" id="ISCW020329-RA">
    <property type="protein sequence ID" value="ISCW020329-PA"/>
    <property type="gene ID" value="ISCW020329"/>
</dbReference>
<evidence type="ECO:0000313" key="2">
    <source>
        <dbReference type="EMBL" id="EEC12139.1"/>
    </source>
</evidence>
<keyword evidence="4" id="KW-1185">Reference proteome</keyword>
<evidence type="ECO:0000313" key="3">
    <source>
        <dbReference type="EnsemblMetazoa" id="ISCW020329-PA"/>
    </source>
</evidence>
<dbReference type="EMBL" id="ABJB010394793">
    <property type="status" value="NOT_ANNOTATED_CDS"/>
    <property type="molecule type" value="Genomic_DNA"/>
</dbReference>
<dbReference type="AlphaFoldDB" id="B7PZW7"/>
<dbReference type="HOGENOM" id="CLU_2471561_0_0_1"/>
<dbReference type="VEuPathDB" id="VectorBase:ISCI020329"/>
<protein>
    <submittedName>
        <fullName evidence="2 3">Uncharacterized protein</fullName>
    </submittedName>
</protein>
<dbReference type="VEuPathDB" id="VectorBase:ISCW020329"/>
<name>B7PZW7_IXOSC</name>
<evidence type="ECO:0000256" key="1">
    <source>
        <dbReference type="SAM" id="MobiDB-lite"/>
    </source>
</evidence>
<gene>
    <name evidence="2" type="ORF">IscW_ISCW020329</name>
</gene>
<reference evidence="3" key="2">
    <citation type="submission" date="2020-05" db="UniProtKB">
        <authorList>
            <consortium name="EnsemblMetazoa"/>
        </authorList>
    </citation>
    <scope>IDENTIFICATION</scope>
    <source>
        <strain evidence="3">wikel</strain>
    </source>
</reference>
<proteinExistence type="predicted"/>
<dbReference type="EMBL" id="DS828244">
    <property type="protein sequence ID" value="EEC12139.1"/>
    <property type="molecule type" value="Genomic_DNA"/>
</dbReference>